<proteinExistence type="predicted"/>
<evidence type="ECO:0000256" key="4">
    <source>
        <dbReference type="ARBA" id="ARBA00022771"/>
    </source>
</evidence>
<dbReference type="GO" id="GO:0016567">
    <property type="term" value="P:protein ubiquitination"/>
    <property type="evidence" value="ECO:0007669"/>
    <property type="project" value="TreeGrafter"/>
</dbReference>
<dbReference type="InterPro" id="IPR001841">
    <property type="entry name" value="Znf_RING"/>
</dbReference>
<dbReference type="PANTHER" id="PTHR15710:SF196">
    <property type="entry name" value="F6A14.12 PROTEIN-RELATED"/>
    <property type="match status" value="1"/>
</dbReference>
<comment type="catalytic activity">
    <reaction evidence="1">
        <text>S-ubiquitinyl-[E2 ubiquitin-conjugating enzyme]-L-cysteine + [acceptor protein]-L-lysine = [E2 ubiquitin-conjugating enzyme]-L-cysteine + N(6)-ubiquitinyl-[acceptor protein]-L-lysine.</text>
        <dbReference type="EC" id="2.3.2.27"/>
    </reaction>
</comment>
<keyword evidence="4 6" id="KW-0863">Zinc-finger</keyword>
<dbReference type="GO" id="GO:0005737">
    <property type="term" value="C:cytoplasm"/>
    <property type="evidence" value="ECO:0007669"/>
    <property type="project" value="TreeGrafter"/>
</dbReference>
<protein>
    <recommendedName>
        <fullName evidence="2">RING-type E3 ubiquitin transferase</fullName>
        <ecNumber evidence="2">2.3.2.27</ecNumber>
    </recommendedName>
</protein>
<sequence>MMKKMIASVTCCGSVFNFGVGNELAMDEIPPANDNENDNDSDSDYDYDYDYHDDDKEDMDESDNEEPEFEPASRVSIEELERVKVEGCLNEEGGCCSVCLDDLETGCVATRMPCSHVFHGDCIVEWLQKSKYCPLCRFQMPY</sequence>
<evidence type="ECO:0000256" key="3">
    <source>
        <dbReference type="ARBA" id="ARBA00022723"/>
    </source>
</evidence>
<organism evidence="9 10">
    <name type="scientific">Ziziphus jujuba var. spinosa</name>
    <dbReference type="NCBI Taxonomy" id="714518"/>
    <lineage>
        <taxon>Eukaryota</taxon>
        <taxon>Viridiplantae</taxon>
        <taxon>Streptophyta</taxon>
        <taxon>Embryophyta</taxon>
        <taxon>Tracheophyta</taxon>
        <taxon>Spermatophyta</taxon>
        <taxon>Magnoliopsida</taxon>
        <taxon>eudicotyledons</taxon>
        <taxon>Gunneridae</taxon>
        <taxon>Pentapetalae</taxon>
        <taxon>rosids</taxon>
        <taxon>fabids</taxon>
        <taxon>Rosales</taxon>
        <taxon>Rhamnaceae</taxon>
        <taxon>Paliureae</taxon>
        <taxon>Ziziphus</taxon>
    </lineage>
</organism>
<dbReference type="SMART" id="SM00184">
    <property type="entry name" value="RING"/>
    <property type="match status" value="1"/>
</dbReference>
<dbReference type="AlphaFoldDB" id="A0A978VFG6"/>
<evidence type="ECO:0000256" key="6">
    <source>
        <dbReference type="PROSITE-ProRule" id="PRU00175"/>
    </source>
</evidence>
<evidence type="ECO:0000256" key="7">
    <source>
        <dbReference type="SAM" id="MobiDB-lite"/>
    </source>
</evidence>
<dbReference type="InterPro" id="IPR011016">
    <property type="entry name" value="Znf_RING-CH"/>
</dbReference>
<name>A0A978VFG6_ZIZJJ</name>
<dbReference type="Pfam" id="PF13639">
    <property type="entry name" value="zf-RING_2"/>
    <property type="match status" value="1"/>
</dbReference>
<dbReference type="InterPro" id="IPR013083">
    <property type="entry name" value="Znf_RING/FYVE/PHD"/>
</dbReference>
<evidence type="ECO:0000313" key="9">
    <source>
        <dbReference type="EMBL" id="KAH7529105.1"/>
    </source>
</evidence>
<evidence type="ECO:0000256" key="5">
    <source>
        <dbReference type="ARBA" id="ARBA00022833"/>
    </source>
</evidence>
<dbReference type="GO" id="GO:0061630">
    <property type="term" value="F:ubiquitin protein ligase activity"/>
    <property type="evidence" value="ECO:0007669"/>
    <property type="project" value="UniProtKB-EC"/>
</dbReference>
<evidence type="ECO:0000259" key="8">
    <source>
        <dbReference type="PROSITE" id="PS50089"/>
    </source>
</evidence>
<evidence type="ECO:0000313" key="10">
    <source>
        <dbReference type="Proteomes" id="UP000813462"/>
    </source>
</evidence>
<feature type="compositionally biased region" description="Acidic residues" evidence="7">
    <location>
        <begin position="55"/>
        <end position="69"/>
    </location>
</feature>
<dbReference type="FunFam" id="3.30.40.10:FF:000781">
    <property type="entry name" value="Uncharacterized protein"/>
    <property type="match status" value="1"/>
</dbReference>
<dbReference type="EC" id="2.3.2.27" evidence="2"/>
<keyword evidence="5" id="KW-0862">Zinc</keyword>
<dbReference type="PROSITE" id="PS50089">
    <property type="entry name" value="ZF_RING_2"/>
    <property type="match status" value="1"/>
</dbReference>
<comment type="caution">
    <text evidence="9">The sequence shown here is derived from an EMBL/GenBank/DDBJ whole genome shotgun (WGS) entry which is preliminary data.</text>
</comment>
<keyword evidence="3" id="KW-0479">Metal-binding</keyword>
<dbReference type="EMBL" id="JAEACU010000005">
    <property type="protein sequence ID" value="KAH7529105.1"/>
    <property type="molecule type" value="Genomic_DNA"/>
</dbReference>
<accession>A0A978VFG6</accession>
<dbReference type="Gene3D" id="3.30.40.10">
    <property type="entry name" value="Zinc/RING finger domain, C3HC4 (zinc finger)"/>
    <property type="match status" value="1"/>
</dbReference>
<dbReference type="GO" id="GO:0008270">
    <property type="term" value="F:zinc ion binding"/>
    <property type="evidence" value="ECO:0007669"/>
    <property type="project" value="UniProtKB-KW"/>
</dbReference>
<feature type="compositionally biased region" description="Acidic residues" evidence="7">
    <location>
        <begin position="35"/>
        <end position="48"/>
    </location>
</feature>
<reference evidence="9" key="1">
    <citation type="journal article" date="2021" name="Front. Plant Sci.">
        <title>Chromosome-Scale Genome Assembly for Chinese Sour Jujube and Insights Into Its Genome Evolution and Domestication Signature.</title>
        <authorList>
            <person name="Shen L.-Y."/>
            <person name="Luo H."/>
            <person name="Wang X.-L."/>
            <person name="Wang X.-M."/>
            <person name="Qiu X.-J."/>
            <person name="Liu H."/>
            <person name="Zhou S.-S."/>
            <person name="Jia K.-H."/>
            <person name="Nie S."/>
            <person name="Bao Y.-T."/>
            <person name="Zhang R.-G."/>
            <person name="Yun Q.-Z."/>
            <person name="Chai Y.-H."/>
            <person name="Lu J.-Y."/>
            <person name="Li Y."/>
            <person name="Zhao S.-W."/>
            <person name="Mao J.-F."/>
            <person name="Jia S.-G."/>
            <person name="Mao Y.-M."/>
        </authorList>
    </citation>
    <scope>NUCLEOTIDE SEQUENCE</scope>
    <source>
        <strain evidence="9">AT0</strain>
        <tissue evidence="9">Leaf</tissue>
    </source>
</reference>
<feature type="region of interest" description="Disordered" evidence="7">
    <location>
        <begin position="27"/>
        <end position="72"/>
    </location>
</feature>
<dbReference type="SUPFAM" id="SSF57850">
    <property type="entry name" value="RING/U-box"/>
    <property type="match status" value="1"/>
</dbReference>
<evidence type="ECO:0000256" key="1">
    <source>
        <dbReference type="ARBA" id="ARBA00000900"/>
    </source>
</evidence>
<dbReference type="Proteomes" id="UP000813462">
    <property type="component" value="Unassembled WGS sequence"/>
</dbReference>
<dbReference type="PANTHER" id="PTHR15710">
    <property type="entry name" value="E3 UBIQUITIN-PROTEIN LIGASE PRAJA"/>
    <property type="match status" value="1"/>
</dbReference>
<evidence type="ECO:0000256" key="2">
    <source>
        <dbReference type="ARBA" id="ARBA00012483"/>
    </source>
</evidence>
<feature type="domain" description="RING-type" evidence="8">
    <location>
        <begin position="96"/>
        <end position="137"/>
    </location>
</feature>
<dbReference type="SMART" id="SM00744">
    <property type="entry name" value="RINGv"/>
    <property type="match status" value="1"/>
</dbReference>
<gene>
    <name evidence="9" type="ORF">FEM48_Zijuj05G0149100</name>
</gene>